<reference evidence="1" key="1">
    <citation type="submission" date="2014-09" db="EMBL/GenBank/DDBJ databases">
        <authorList>
            <person name="Magalhaes I.L.F."/>
            <person name="Oliveira U."/>
            <person name="Santos F.R."/>
            <person name="Vidigal T.H.D.A."/>
            <person name="Brescovit A.D."/>
            <person name="Santos A.J."/>
        </authorList>
    </citation>
    <scope>NUCLEOTIDE SEQUENCE</scope>
    <source>
        <tissue evidence="1">Shoot tissue taken approximately 20 cm above the soil surface</tissue>
    </source>
</reference>
<accession>A0A0A9API8</accession>
<name>A0A0A9API8_ARUDO</name>
<dbReference type="EMBL" id="GBRH01248888">
    <property type="protein sequence ID" value="JAD49007.1"/>
    <property type="molecule type" value="Transcribed_RNA"/>
</dbReference>
<organism evidence="1">
    <name type="scientific">Arundo donax</name>
    <name type="common">Giant reed</name>
    <name type="synonym">Donax arundinaceus</name>
    <dbReference type="NCBI Taxonomy" id="35708"/>
    <lineage>
        <taxon>Eukaryota</taxon>
        <taxon>Viridiplantae</taxon>
        <taxon>Streptophyta</taxon>
        <taxon>Embryophyta</taxon>
        <taxon>Tracheophyta</taxon>
        <taxon>Spermatophyta</taxon>
        <taxon>Magnoliopsida</taxon>
        <taxon>Liliopsida</taxon>
        <taxon>Poales</taxon>
        <taxon>Poaceae</taxon>
        <taxon>PACMAD clade</taxon>
        <taxon>Arundinoideae</taxon>
        <taxon>Arundineae</taxon>
        <taxon>Arundo</taxon>
    </lineage>
</organism>
<reference evidence="1" key="2">
    <citation type="journal article" date="2015" name="Data Brief">
        <title>Shoot transcriptome of the giant reed, Arundo donax.</title>
        <authorList>
            <person name="Barrero R.A."/>
            <person name="Guerrero F.D."/>
            <person name="Moolhuijzen P."/>
            <person name="Goolsby J.A."/>
            <person name="Tidwell J."/>
            <person name="Bellgard S.E."/>
            <person name="Bellgard M.I."/>
        </authorList>
    </citation>
    <scope>NUCLEOTIDE SEQUENCE</scope>
    <source>
        <tissue evidence="1">Shoot tissue taken approximately 20 cm above the soil surface</tissue>
    </source>
</reference>
<dbReference type="AlphaFoldDB" id="A0A0A9API8"/>
<sequence>MFIAPTCTHEQMITSSGLANLTLSKELTRRCHIHNK</sequence>
<evidence type="ECO:0000313" key="1">
    <source>
        <dbReference type="EMBL" id="JAD49007.1"/>
    </source>
</evidence>
<proteinExistence type="predicted"/>
<protein>
    <submittedName>
        <fullName evidence="1">Uncharacterized protein</fullName>
    </submittedName>
</protein>